<gene>
    <name evidence="1" type="ORF">RAS12_30250</name>
</gene>
<accession>A0ABY9MA65</accession>
<keyword evidence="1" id="KW-0614">Plasmid</keyword>
<organism evidence="1 2">
    <name type="scientific">Achromobacter seleniivolatilans</name>
    <dbReference type="NCBI Taxonomy" id="3047478"/>
    <lineage>
        <taxon>Bacteria</taxon>
        <taxon>Pseudomonadati</taxon>
        <taxon>Pseudomonadota</taxon>
        <taxon>Betaproteobacteria</taxon>
        <taxon>Burkholderiales</taxon>
        <taxon>Alcaligenaceae</taxon>
        <taxon>Achromobacter</taxon>
    </lineage>
</organism>
<protein>
    <submittedName>
        <fullName evidence="1">Uncharacterized protein</fullName>
    </submittedName>
</protein>
<sequence length="110" mass="12082">MKPDDVHRVLSSQAGAGRISKRLVADVGPKAEFQYWLTPEQAASAEAYRSPLHGGRLPCRHDGVSPVDLSTRLKFLVYCKESTHLGEFKVLDLIIADYRAALKSASQAES</sequence>
<reference evidence="1 2" key="1">
    <citation type="submission" date="2023-08" db="EMBL/GenBank/DDBJ databases">
        <title>Achromobacter seleniivolatilans sp. nov., isolated from seleniferous soil.</title>
        <authorList>
            <person name="Zhang S."/>
            <person name="Li K."/>
            <person name="Peng J."/>
            <person name="Zhao Q."/>
            <person name="Wang H."/>
            <person name="Guo Y."/>
        </authorList>
    </citation>
    <scope>NUCLEOTIDE SEQUENCE [LARGE SCALE GENOMIC DNA]</scope>
    <source>
        <strain evidence="1 2">R39</strain>
        <plasmid evidence="1 2">unnamed</plasmid>
    </source>
</reference>
<keyword evidence="2" id="KW-1185">Reference proteome</keyword>
<dbReference type="EMBL" id="CP132977">
    <property type="protein sequence ID" value="WMD23916.1"/>
    <property type="molecule type" value="Genomic_DNA"/>
</dbReference>
<proteinExistence type="predicted"/>
<dbReference type="Proteomes" id="UP001234798">
    <property type="component" value="Plasmid unnamed"/>
</dbReference>
<evidence type="ECO:0000313" key="2">
    <source>
        <dbReference type="Proteomes" id="UP001234798"/>
    </source>
</evidence>
<geneLocation type="plasmid" evidence="1 2">
    <name>unnamed</name>
</geneLocation>
<name>A0ABY9MA65_9BURK</name>
<dbReference type="RefSeq" id="WP_306951825.1">
    <property type="nucleotide sequence ID" value="NZ_CP132977.1"/>
</dbReference>
<evidence type="ECO:0000313" key="1">
    <source>
        <dbReference type="EMBL" id="WMD23916.1"/>
    </source>
</evidence>